<proteinExistence type="predicted"/>
<dbReference type="InterPro" id="IPR019446">
    <property type="entry name" value="BMT5-like"/>
</dbReference>
<organism evidence="2 3">
    <name type="scientific">Malus baccata</name>
    <name type="common">Siberian crab apple</name>
    <name type="synonym">Pyrus baccata</name>
    <dbReference type="NCBI Taxonomy" id="106549"/>
    <lineage>
        <taxon>Eukaryota</taxon>
        <taxon>Viridiplantae</taxon>
        <taxon>Streptophyta</taxon>
        <taxon>Embryophyta</taxon>
        <taxon>Tracheophyta</taxon>
        <taxon>Spermatophyta</taxon>
        <taxon>Magnoliopsida</taxon>
        <taxon>eudicotyledons</taxon>
        <taxon>Gunneridae</taxon>
        <taxon>Pentapetalae</taxon>
        <taxon>rosids</taxon>
        <taxon>fabids</taxon>
        <taxon>Rosales</taxon>
        <taxon>Rosaceae</taxon>
        <taxon>Amygdaloideae</taxon>
        <taxon>Maleae</taxon>
        <taxon>Malus</taxon>
    </lineage>
</organism>
<accession>A0A540NAS7</accession>
<evidence type="ECO:0000313" key="2">
    <source>
        <dbReference type="EMBL" id="TQE08139.1"/>
    </source>
</evidence>
<dbReference type="PANTHER" id="PTHR11538">
    <property type="entry name" value="PHENYLALANYL-TRNA SYNTHETASE"/>
    <property type="match status" value="1"/>
</dbReference>
<comment type="caution">
    <text evidence="2">The sequence shown here is derived from an EMBL/GenBank/DDBJ whole genome shotgun (WGS) entry which is preliminary data.</text>
</comment>
<evidence type="ECO:0000313" key="3">
    <source>
        <dbReference type="Proteomes" id="UP000315295"/>
    </source>
</evidence>
<dbReference type="EMBL" id="VIEB01000075">
    <property type="protein sequence ID" value="TQE08139.1"/>
    <property type="molecule type" value="Genomic_DNA"/>
</dbReference>
<keyword evidence="3" id="KW-1185">Reference proteome</keyword>
<dbReference type="GO" id="GO:0005737">
    <property type="term" value="C:cytoplasm"/>
    <property type="evidence" value="ECO:0007669"/>
    <property type="project" value="TreeGrafter"/>
</dbReference>
<dbReference type="GO" id="GO:0070042">
    <property type="term" value="F:rRNA (uridine-N3-)-methyltransferase activity"/>
    <property type="evidence" value="ECO:0007669"/>
    <property type="project" value="InterPro"/>
</dbReference>
<dbReference type="Proteomes" id="UP000315295">
    <property type="component" value="Unassembled WGS sequence"/>
</dbReference>
<dbReference type="InterPro" id="IPR029063">
    <property type="entry name" value="SAM-dependent_MTases_sf"/>
</dbReference>
<reference evidence="2 3" key="1">
    <citation type="journal article" date="2019" name="G3 (Bethesda)">
        <title>Sequencing of a Wild Apple (Malus baccata) Genome Unravels the Differences Between Cultivated and Wild Apple Species Regarding Disease Resistance and Cold Tolerance.</title>
        <authorList>
            <person name="Chen X."/>
        </authorList>
    </citation>
    <scope>NUCLEOTIDE SEQUENCE [LARGE SCALE GENOMIC DNA]</scope>
    <source>
        <strain evidence="3">cv. Shandingzi</strain>
        <tissue evidence="2">Leaves</tissue>
    </source>
</reference>
<dbReference type="GO" id="GO:0070475">
    <property type="term" value="P:rRNA base methylation"/>
    <property type="evidence" value="ECO:0007669"/>
    <property type="project" value="InterPro"/>
</dbReference>
<dbReference type="AlphaFoldDB" id="A0A540NAS7"/>
<protein>
    <recommendedName>
        <fullName evidence="1">25S rRNA (uridine-N(3))-methyltransferase BMT5-like domain-containing protein</fullName>
    </recommendedName>
</protein>
<dbReference type="Gene3D" id="3.40.50.150">
    <property type="entry name" value="Vaccinia Virus protein VP39"/>
    <property type="match status" value="1"/>
</dbReference>
<dbReference type="SUPFAM" id="SSF53335">
    <property type="entry name" value="S-adenosyl-L-methionine-dependent methyltransferases"/>
    <property type="match status" value="1"/>
</dbReference>
<gene>
    <name evidence="2" type="ORF">C1H46_006265</name>
</gene>
<feature type="domain" description="25S rRNA (uridine-N(3))-methyltransferase BMT5-like" evidence="1">
    <location>
        <begin position="18"/>
        <end position="185"/>
    </location>
</feature>
<dbReference type="PANTHER" id="PTHR11538:SF64">
    <property type="entry name" value="25S RRNA (URIDINE-N(3))-METHYLTRANSFERASE BMT5-LIKE DOMAIN-CONTAINING PROTEIN"/>
    <property type="match status" value="1"/>
</dbReference>
<sequence length="249" mass="28268">MGKKQRWIGHYSSSHKILLVGEGDFSFSACLARAFRSAANMVATTLESEDTILTEHFSSEAHLEELERRGCLVLYEVNVYVMDRHPTLKSMKFDVIIFNFPHAGHYHRLIETDEELIELHRHLLKAFFKSARGMLSEGGEIHVSHRVDYPYDQWKLKELAEKAGLFLKEKVWFDKSDYPGYHNKRGGGIQSNKTFPLTNKECYTSKFSLKHASSEISVCNSTTSIVSDVPSLPGYQGYICPPAPPSPPL</sequence>
<name>A0A540NAS7_MALBA</name>
<evidence type="ECO:0000259" key="1">
    <source>
        <dbReference type="Pfam" id="PF10354"/>
    </source>
</evidence>
<dbReference type="STRING" id="106549.A0A540NAS7"/>
<dbReference type="Pfam" id="PF10354">
    <property type="entry name" value="BMT5-like"/>
    <property type="match status" value="1"/>
</dbReference>
<dbReference type="FunFam" id="3.40.50.150:FF:000440">
    <property type="entry name" value="Os09g0479300 protein"/>
    <property type="match status" value="1"/>
</dbReference>